<dbReference type="SUPFAM" id="SSF57701">
    <property type="entry name" value="Zn2/Cys6 DNA-binding domain"/>
    <property type="match status" value="1"/>
</dbReference>
<reference evidence="11 12" key="1">
    <citation type="journal article" date="2016" name="Nat. Commun.">
        <title>Ectomycorrhizal ecology is imprinted in the genome of the dominant symbiotic fungus Cenococcum geophilum.</title>
        <authorList>
            <consortium name="DOE Joint Genome Institute"/>
            <person name="Peter M."/>
            <person name="Kohler A."/>
            <person name="Ohm R.A."/>
            <person name="Kuo A."/>
            <person name="Krutzmann J."/>
            <person name="Morin E."/>
            <person name="Arend M."/>
            <person name="Barry K.W."/>
            <person name="Binder M."/>
            <person name="Choi C."/>
            <person name="Clum A."/>
            <person name="Copeland A."/>
            <person name="Grisel N."/>
            <person name="Haridas S."/>
            <person name="Kipfer T."/>
            <person name="LaButti K."/>
            <person name="Lindquist E."/>
            <person name="Lipzen A."/>
            <person name="Maire R."/>
            <person name="Meier B."/>
            <person name="Mihaltcheva S."/>
            <person name="Molinier V."/>
            <person name="Murat C."/>
            <person name="Poggeler S."/>
            <person name="Quandt C.A."/>
            <person name="Sperisen C."/>
            <person name="Tritt A."/>
            <person name="Tisserant E."/>
            <person name="Crous P.W."/>
            <person name="Henrissat B."/>
            <person name="Nehls U."/>
            <person name="Egli S."/>
            <person name="Spatafora J.W."/>
            <person name="Grigoriev I.V."/>
            <person name="Martin F.M."/>
        </authorList>
    </citation>
    <scope>NUCLEOTIDE SEQUENCE [LARGE SCALE GENOMIC DNA]</scope>
    <source>
        <strain evidence="11 12">CBS 459.81</strain>
    </source>
</reference>
<feature type="compositionally biased region" description="Polar residues" evidence="9">
    <location>
        <begin position="716"/>
        <end position="726"/>
    </location>
</feature>
<dbReference type="PROSITE" id="PS00463">
    <property type="entry name" value="ZN2_CY6_FUNGAL_1"/>
    <property type="match status" value="1"/>
</dbReference>
<organism evidence="11 12">
    <name type="scientific">Lepidopterella palustris CBS 459.81</name>
    <dbReference type="NCBI Taxonomy" id="1314670"/>
    <lineage>
        <taxon>Eukaryota</taxon>
        <taxon>Fungi</taxon>
        <taxon>Dikarya</taxon>
        <taxon>Ascomycota</taxon>
        <taxon>Pezizomycotina</taxon>
        <taxon>Dothideomycetes</taxon>
        <taxon>Pleosporomycetidae</taxon>
        <taxon>Mytilinidiales</taxon>
        <taxon>Argynnaceae</taxon>
        <taxon>Lepidopterella</taxon>
    </lineage>
</organism>
<evidence type="ECO:0000256" key="6">
    <source>
        <dbReference type="ARBA" id="ARBA00023163"/>
    </source>
</evidence>
<evidence type="ECO:0000259" key="10">
    <source>
        <dbReference type="PROSITE" id="PS50048"/>
    </source>
</evidence>
<dbReference type="OrthoDB" id="1924787at2759"/>
<dbReference type="GO" id="GO:0008270">
    <property type="term" value="F:zinc ion binding"/>
    <property type="evidence" value="ECO:0007669"/>
    <property type="project" value="InterPro"/>
</dbReference>
<evidence type="ECO:0000256" key="9">
    <source>
        <dbReference type="SAM" id="MobiDB-lite"/>
    </source>
</evidence>
<evidence type="ECO:0000256" key="4">
    <source>
        <dbReference type="ARBA" id="ARBA00023015"/>
    </source>
</evidence>
<feature type="compositionally biased region" description="Low complexity" evidence="9">
    <location>
        <begin position="105"/>
        <end position="124"/>
    </location>
</feature>
<feature type="domain" description="Zn(2)-C6 fungal-type" evidence="10">
    <location>
        <begin position="23"/>
        <end position="53"/>
    </location>
</feature>
<evidence type="ECO:0000256" key="1">
    <source>
        <dbReference type="ARBA" id="ARBA00004123"/>
    </source>
</evidence>
<dbReference type="PANTHER" id="PTHR46910">
    <property type="entry name" value="TRANSCRIPTION FACTOR PDR1"/>
    <property type="match status" value="1"/>
</dbReference>
<protein>
    <recommendedName>
        <fullName evidence="10">Zn(2)-C6 fungal-type domain-containing protein</fullName>
    </recommendedName>
</protein>
<dbReference type="AlphaFoldDB" id="A0A8E2JFK9"/>
<dbReference type="CDD" id="cd12148">
    <property type="entry name" value="fungal_TF_MHR"/>
    <property type="match status" value="1"/>
</dbReference>
<dbReference type="CDD" id="cd00067">
    <property type="entry name" value="GAL4"/>
    <property type="match status" value="1"/>
</dbReference>
<dbReference type="Pfam" id="PF04082">
    <property type="entry name" value="Fungal_trans"/>
    <property type="match status" value="1"/>
</dbReference>
<feature type="coiled-coil region" evidence="8">
    <location>
        <begin position="67"/>
        <end position="101"/>
    </location>
</feature>
<evidence type="ECO:0000256" key="8">
    <source>
        <dbReference type="SAM" id="Coils"/>
    </source>
</evidence>
<evidence type="ECO:0000256" key="7">
    <source>
        <dbReference type="ARBA" id="ARBA00023242"/>
    </source>
</evidence>
<keyword evidence="7" id="KW-0539">Nucleus</keyword>
<dbReference type="PROSITE" id="PS50048">
    <property type="entry name" value="ZN2_CY6_FUNGAL_2"/>
    <property type="match status" value="1"/>
</dbReference>
<keyword evidence="3" id="KW-0862">Zinc</keyword>
<dbReference type="SMART" id="SM00066">
    <property type="entry name" value="GAL4"/>
    <property type="match status" value="1"/>
</dbReference>
<comment type="subcellular location">
    <subcellularLocation>
        <location evidence="1">Nucleus</location>
    </subcellularLocation>
</comment>
<dbReference type="InterPro" id="IPR007219">
    <property type="entry name" value="XnlR_reg_dom"/>
</dbReference>
<dbReference type="GO" id="GO:0006351">
    <property type="term" value="P:DNA-templated transcription"/>
    <property type="evidence" value="ECO:0007669"/>
    <property type="project" value="InterPro"/>
</dbReference>
<evidence type="ECO:0000256" key="2">
    <source>
        <dbReference type="ARBA" id="ARBA00022723"/>
    </source>
</evidence>
<dbReference type="EMBL" id="KV744954">
    <property type="protein sequence ID" value="OCK80582.1"/>
    <property type="molecule type" value="Genomic_DNA"/>
</dbReference>
<gene>
    <name evidence="11" type="ORF">K432DRAFT_404599</name>
</gene>
<dbReference type="GO" id="GO:0000981">
    <property type="term" value="F:DNA-binding transcription factor activity, RNA polymerase II-specific"/>
    <property type="evidence" value="ECO:0007669"/>
    <property type="project" value="InterPro"/>
</dbReference>
<keyword evidence="4" id="KW-0805">Transcription regulation</keyword>
<feature type="compositionally biased region" description="Polar residues" evidence="9">
    <location>
        <begin position="690"/>
        <end position="709"/>
    </location>
</feature>
<keyword evidence="5" id="KW-0238">DNA-binding</keyword>
<dbReference type="Proteomes" id="UP000250266">
    <property type="component" value="Unassembled WGS sequence"/>
</dbReference>
<dbReference type="InterPro" id="IPR036864">
    <property type="entry name" value="Zn2-C6_fun-type_DNA-bd_sf"/>
</dbReference>
<dbReference type="InterPro" id="IPR050987">
    <property type="entry name" value="AtrR-like"/>
</dbReference>
<dbReference type="CDD" id="cd15485">
    <property type="entry name" value="ZIP_Cat8"/>
    <property type="match status" value="1"/>
</dbReference>
<sequence length="872" mass="96341">MPGILPMKVIKVGTNAQTRIAQACDRCRSKKIRCDGIRPSCSQCVNVGFECKTSDKLSRRAFPRGYTESLEERVRSLEAEVRELKDLLDEKDEKIDMLSRIHSHSPQSMTSLRRSSSMSPVPSTENREELQDKEDVFKVLQSPLLLDDDNCDSYFVGTSSGRTLIDAFKHKVQETGSSCAHIDSEAFFSTKTSAPPREFQERVVSWKAPPRLISDQMISIFFQEWAPLFPVLHRPTFLGLYEEYVSNPDAIDDKKSLAQLNLVFGIAALSSDSHDSQDVESFEAQWQAALDSFLMDNCLSTLQCLILAQIYCLLKADYARLLKYKGLAISLSQRLGLHQSQKRFALGALTSETRKKVFWTLYTIDCFSAAHLGLPKLLTEDDVHCEYPVDADDEYVTEKGFLPTLPGEFTKLSSALALFRVTRVLAKVLAENYPASASHEISFRTLTSLADELEDWLNNLAPHLRLQFHQDKPSTSVTSSRSPILSLAYHHIRSLIYRPAVTANLGDRGSSAGVALADSCKHIVQIVQLLDERKLSFSFCLDKNEVLVQAGFGLLYQTLDLDQDGKLIKDSQRLVCSVIEMLERGSALGAAEFRRLGCSMISISRLEKNPLPSISRHNSEGSMAAPQDTFRATQKQLRAIASRFSPSAIKHTWHSPKEPRRATLPAISPSLGHHANQSSGSISSIHSETHTAQSEPTLSPLTHRSSLTTHSKRRPNINSQRQPNIDYLSFNNDPLSAYPFTTNSNGKVEVSPTDWERLLSSLDNGQTNIYDTIYGGPMVEGLLDVPPLSAGAEANLTWSPGVWGVGATDQQPPRSVLSFSDESLTSGEEFGEFGSSGSNERVYHGIMIPEMGTPGGGNGGIGLTGLDGNFGL</sequence>
<proteinExistence type="predicted"/>
<keyword evidence="12" id="KW-1185">Reference proteome</keyword>
<keyword evidence="8" id="KW-0175">Coiled coil</keyword>
<dbReference type="GO" id="GO:0003677">
    <property type="term" value="F:DNA binding"/>
    <property type="evidence" value="ECO:0007669"/>
    <property type="project" value="UniProtKB-KW"/>
</dbReference>
<dbReference type="PANTHER" id="PTHR46910:SF12">
    <property type="entry name" value="REGULATORY PROTEIN CAT8"/>
    <property type="match status" value="1"/>
</dbReference>
<dbReference type="FunFam" id="4.10.240.10:FF:000007">
    <property type="entry name" value="C6 transcription factor FacB"/>
    <property type="match status" value="1"/>
</dbReference>
<dbReference type="Pfam" id="PF00172">
    <property type="entry name" value="Zn_clus"/>
    <property type="match status" value="1"/>
</dbReference>
<keyword evidence="6" id="KW-0804">Transcription</keyword>
<dbReference type="GO" id="GO:0005634">
    <property type="term" value="C:nucleus"/>
    <property type="evidence" value="ECO:0007669"/>
    <property type="project" value="UniProtKB-SubCell"/>
</dbReference>
<dbReference type="InterPro" id="IPR001138">
    <property type="entry name" value="Zn2Cys6_DnaBD"/>
</dbReference>
<dbReference type="SMART" id="SM00906">
    <property type="entry name" value="Fungal_trans"/>
    <property type="match status" value="1"/>
</dbReference>
<evidence type="ECO:0000313" key="11">
    <source>
        <dbReference type="EMBL" id="OCK80582.1"/>
    </source>
</evidence>
<feature type="region of interest" description="Disordered" evidence="9">
    <location>
        <begin position="648"/>
        <end position="726"/>
    </location>
</feature>
<keyword evidence="2" id="KW-0479">Metal-binding</keyword>
<name>A0A8E2JFK9_9PEZI</name>
<evidence type="ECO:0000256" key="3">
    <source>
        <dbReference type="ARBA" id="ARBA00022833"/>
    </source>
</evidence>
<dbReference type="Gene3D" id="4.10.240.10">
    <property type="entry name" value="Zn(2)-C6 fungal-type DNA-binding domain"/>
    <property type="match status" value="1"/>
</dbReference>
<accession>A0A8E2JFK9</accession>
<feature type="region of interest" description="Disordered" evidence="9">
    <location>
        <begin position="101"/>
        <end position="130"/>
    </location>
</feature>
<evidence type="ECO:0000256" key="5">
    <source>
        <dbReference type="ARBA" id="ARBA00023125"/>
    </source>
</evidence>
<evidence type="ECO:0000313" key="12">
    <source>
        <dbReference type="Proteomes" id="UP000250266"/>
    </source>
</evidence>